<evidence type="ECO:0008006" key="14">
    <source>
        <dbReference type="Google" id="ProtNLM"/>
    </source>
</evidence>
<dbReference type="PROSITE" id="PS50948">
    <property type="entry name" value="PAN"/>
    <property type="match status" value="1"/>
</dbReference>
<dbReference type="Pfam" id="PF00024">
    <property type="entry name" value="PAN_1"/>
    <property type="match status" value="1"/>
</dbReference>
<keyword evidence="5" id="KW-0378">Hydrolase</keyword>
<evidence type="ECO:0000313" key="13">
    <source>
        <dbReference type="Proteomes" id="UP000291422"/>
    </source>
</evidence>
<dbReference type="EMBL" id="PDXD01000030">
    <property type="protein sequence ID" value="RYN71718.1"/>
    <property type="molecule type" value="Genomic_DNA"/>
</dbReference>
<evidence type="ECO:0000313" key="12">
    <source>
        <dbReference type="EMBL" id="RYN71718.1"/>
    </source>
</evidence>
<evidence type="ECO:0000256" key="1">
    <source>
        <dbReference type="ARBA" id="ARBA00001941"/>
    </source>
</evidence>
<evidence type="ECO:0000256" key="7">
    <source>
        <dbReference type="ARBA" id="ARBA00023285"/>
    </source>
</evidence>
<comment type="cofactor">
    <cofactor evidence="1">
        <name>Co(2+)</name>
        <dbReference type="ChEBI" id="CHEBI:48828"/>
    </cofactor>
</comment>
<keyword evidence="8" id="KW-1015">Disulfide bond</keyword>
<evidence type="ECO:0000256" key="5">
    <source>
        <dbReference type="ARBA" id="ARBA00022801"/>
    </source>
</evidence>
<dbReference type="Gene3D" id="3.30.60.10">
    <property type="entry name" value="Endochitinase-like"/>
    <property type="match status" value="3"/>
</dbReference>
<feature type="disulfide bond" evidence="8">
    <location>
        <begin position="163"/>
        <end position="177"/>
    </location>
</feature>
<dbReference type="GO" id="GO:0008061">
    <property type="term" value="F:chitin binding"/>
    <property type="evidence" value="ECO:0007669"/>
    <property type="project" value="UniProtKB-UniRule"/>
</dbReference>
<evidence type="ECO:0000256" key="9">
    <source>
        <dbReference type="SAM" id="SignalP"/>
    </source>
</evidence>
<feature type="chain" id="PRO_5020985790" description="Chitin-binding type-1 domain-containing protein" evidence="9">
    <location>
        <begin position="20"/>
        <end position="355"/>
    </location>
</feature>
<name>A0A4Q4N8I7_ALTAL</name>
<protein>
    <recommendedName>
        <fullName evidence="14">Chitin-binding type-1 domain-containing protein</fullName>
    </recommendedName>
</protein>
<keyword evidence="3" id="KW-0479">Metal-binding</keyword>
<evidence type="ECO:0000259" key="10">
    <source>
        <dbReference type="PROSITE" id="PS50941"/>
    </source>
</evidence>
<dbReference type="GO" id="GO:0046872">
    <property type="term" value="F:metal ion binding"/>
    <property type="evidence" value="ECO:0007669"/>
    <property type="project" value="UniProtKB-KW"/>
</dbReference>
<dbReference type="GO" id="GO:0016787">
    <property type="term" value="F:hydrolase activity"/>
    <property type="evidence" value="ECO:0007669"/>
    <property type="project" value="UniProtKB-KW"/>
</dbReference>
<evidence type="ECO:0000256" key="8">
    <source>
        <dbReference type="PROSITE-ProRule" id="PRU00261"/>
    </source>
</evidence>
<organism evidence="12 13">
    <name type="scientific">Alternaria alternata</name>
    <name type="common">Alternaria rot fungus</name>
    <name type="synonym">Torula alternata</name>
    <dbReference type="NCBI Taxonomy" id="5599"/>
    <lineage>
        <taxon>Eukaryota</taxon>
        <taxon>Fungi</taxon>
        <taxon>Dikarya</taxon>
        <taxon>Ascomycota</taxon>
        <taxon>Pezizomycotina</taxon>
        <taxon>Dothideomycetes</taxon>
        <taxon>Pleosporomycetidae</taxon>
        <taxon>Pleosporales</taxon>
        <taxon>Pleosporineae</taxon>
        <taxon>Pleosporaceae</taxon>
        <taxon>Alternaria</taxon>
        <taxon>Alternaria sect. Alternaria</taxon>
        <taxon>Alternaria alternata complex</taxon>
    </lineage>
</organism>
<evidence type="ECO:0000256" key="4">
    <source>
        <dbReference type="ARBA" id="ARBA00022729"/>
    </source>
</evidence>
<accession>A0A4Q4N8I7</accession>
<keyword evidence="7" id="KW-0170">Cobalt</keyword>
<evidence type="ECO:0000259" key="11">
    <source>
        <dbReference type="PROSITE" id="PS50948"/>
    </source>
</evidence>
<dbReference type="PANTHER" id="PTHR46471:SF2">
    <property type="entry name" value="CHITIN DEACETYLASE-RELATED"/>
    <property type="match status" value="1"/>
</dbReference>
<dbReference type="CDD" id="cd11618">
    <property type="entry name" value="ChtBD1_1"/>
    <property type="match status" value="2"/>
</dbReference>
<dbReference type="InterPro" id="IPR036861">
    <property type="entry name" value="Endochitinase-like_sf"/>
</dbReference>
<comment type="caution">
    <text evidence="8">Lacks conserved residue(s) required for the propagation of feature annotation.</text>
</comment>
<feature type="disulfide bond" evidence="8">
    <location>
        <begin position="46"/>
        <end position="60"/>
    </location>
</feature>
<evidence type="ECO:0000256" key="6">
    <source>
        <dbReference type="ARBA" id="ARBA00023277"/>
    </source>
</evidence>
<keyword evidence="4 9" id="KW-0732">Signal</keyword>
<evidence type="ECO:0000256" key="3">
    <source>
        <dbReference type="ARBA" id="ARBA00022723"/>
    </source>
</evidence>
<feature type="disulfide bond" evidence="8">
    <location>
        <begin position="223"/>
        <end position="238"/>
    </location>
</feature>
<gene>
    <name evidence="12" type="ORF">AA0117_g9287</name>
</gene>
<feature type="domain" description="Chitin-binding type-1" evidence="10">
    <location>
        <begin position="25"/>
        <end position="73"/>
    </location>
</feature>
<feature type="signal peptide" evidence="9">
    <location>
        <begin position="1"/>
        <end position="19"/>
    </location>
</feature>
<feature type="domain" description="Apple" evidence="11">
    <location>
        <begin position="275"/>
        <end position="351"/>
    </location>
</feature>
<dbReference type="SUPFAM" id="SSF57414">
    <property type="entry name" value="Hairpin loop containing domain-like"/>
    <property type="match status" value="1"/>
</dbReference>
<evidence type="ECO:0000256" key="2">
    <source>
        <dbReference type="ARBA" id="ARBA00022669"/>
    </source>
</evidence>
<dbReference type="InterPro" id="IPR003609">
    <property type="entry name" value="Pan_app"/>
</dbReference>
<dbReference type="SUPFAM" id="SSF57016">
    <property type="entry name" value="Plant lectins/antimicrobial peptides"/>
    <property type="match status" value="3"/>
</dbReference>
<dbReference type="AlphaFoldDB" id="A0A4Q4N8I7"/>
<comment type="caution">
    <text evidence="12">The sequence shown here is derived from an EMBL/GenBank/DDBJ whole genome shotgun (WGS) entry which is preliminary data.</text>
</comment>
<dbReference type="Pfam" id="PF00187">
    <property type="entry name" value="Chitin_bind_1"/>
    <property type="match status" value="1"/>
</dbReference>
<dbReference type="PROSITE" id="PS50941">
    <property type="entry name" value="CHIT_BIND_I_2"/>
    <property type="match status" value="3"/>
</dbReference>
<dbReference type="VEuPathDB" id="FungiDB:CC77DRAFT_1078190"/>
<reference evidence="13" key="1">
    <citation type="journal article" date="2019" name="bioRxiv">
        <title>Genomics, evolutionary history and diagnostics of the Alternaria alternata species group including apple and Asian pear pathotypes.</title>
        <authorList>
            <person name="Armitage A.D."/>
            <person name="Cockerton H.M."/>
            <person name="Sreenivasaprasad S."/>
            <person name="Woodhall J.W."/>
            <person name="Lane C.R."/>
            <person name="Harrison R.J."/>
            <person name="Clarkson J.P."/>
        </authorList>
    </citation>
    <scope>NUCLEOTIDE SEQUENCE [LARGE SCALE GENOMIC DNA]</scope>
    <source>
        <strain evidence="13">FERA 1177</strain>
    </source>
</reference>
<feature type="disulfide bond" evidence="8">
    <location>
        <begin position="237"/>
        <end position="251"/>
    </location>
</feature>
<dbReference type="InterPro" id="IPR001002">
    <property type="entry name" value="Chitin-bd_1"/>
</dbReference>
<dbReference type="PANTHER" id="PTHR46471">
    <property type="entry name" value="CHITIN DEACETYLASE"/>
    <property type="match status" value="1"/>
</dbReference>
<keyword evidence="6" id="KW-0119">Carbohydrate metabolism</keyword>
<dbReference type="SMART" id="SM00270">
    <property type="entry name" value="ChtBD1"/>
    <property type="match status" value="3"/>
</dbReference>
<keyword evidence="2 8" id="KW-0147">Chitin-binding</keyword>
<proteinExistence type="predicted"/>
<sequence>MRSSMLLAVPALLFLNVNALRVSTSSVCGKQSWNTLTCKNSSWGNCCSKDGRCGSTAKYCGTGCQAKFGDCKSPVSSAPTVIVSKTPAASSKTLAVSSTKLVVPSAVPAVSSAAPVLSSAAPAVSSKAPAASAAPVAGGKISTDGTCGGTSGFTCVGSSFGNCCSAYGWCGKSADHCGTSCNAAFGICGAASSSSILSTTVVPTATSAAAPAPTQKVSVDGSCGSGVTCLGSSFGDCCSAYGWCGSTAAFCATGCQSGFGKCDTPSTSPVPSTTCGVEGFANVEAYYASSFNLVDATDVSTCAKLCLAEAECKSYLFNPKLRNCAYLKNSLKEGEFIATSGTDQLFWERACAEAK</sequence>
<dbReference type="Proteomes" id="UP000291422">
    <property type="component" value="Unassembled WGS sequence"/>
</dbReference>
<feature type="domain" description="Chitin-binding type-1" evidence="10">
    <location>
        <begin position="220"/>
        <end position="264"/>
    </location>
</feature>
<feature type="domain" description="Chitin-binding type-1" evidence="10">
    <location>
        <begin position="144"/>
        <end position="190"/>
    </location>
</feature>